<sequence>MDLFLTNIQLWLHKTLIDGLESCRLLGEKNTLPSKYNTAAHLLCAKFYLNYTDGYWKNTEHCILCKNKTLGF</sequence>
<accession>A0A671KYH8</accession>
<keyword evidence="2" id="KW-1185">Reference proteome</keyword>
<proteinExistence type="predicted"/>
<reference evidence="1" key="2">
    <citation type="submission" date="2025-09" db="UniProtKB">
        <authorList>
            <consortium name="Ensembl"/>
        </authorList>
    </citation>
    <scope>IDENTIFICATION</scope>
</reference>
<protein>
    <submittedName>
        <fullName evidence="1">Uncharacterized protein</fullName>
    </submittedName>
</protein>
<dbReference type="AlphaFoldDB" id="A0A671KYH8"/>
<dbReference type="Proteomes" id="UP000472260">
    <property type="component" value="Unassembled WGS sequence"/>
</dbReference>
<name>A0A671KYH8_9TELE</name>
<dbReference type="Ensembl" id="ENSSANT00000013871.1">
    <property type="protein sequence ID" value="ENSSANP00000012990.1"/>
    <property type="gene ID" value="ENSSANG00000006949.1"/>
</dbReference>
<evidence type="ECO:0000313" key="1">
    <source>
        <dbReference type="Ensembl" id="ENSSANP00000012990.1"/>
    </source>
</evidence>
<reference evidence="1" key="1">
    <citation type="submission" date="2025-08" db="UniProtKB">
        <authorList>
            <consortium name="Ensembl"/>
        </authorList>
    </citation>
    <scope>IDENTIFICATION</scope>
</reference>
<evidence type="ECO:0000313" key="2">
    <source>
        <dbReference type="Proteomes" id="UP000472260"/>
    </source>
</evidence>
<organism evidence="1 2">
    <name type="scientific">Sinocyclocheilus anshuiensis</name>
    <dbReference type="NCBI Taxonomy" id="1608454"/>
    <lineage>
        <taxon>Eukaryota</taxon>
        <taxon>Metazoa</taxon>
        <taxon>Chordata</taxon>
        <taxon>Craniata</taxon>
        <taxon>Vertebrata</taxon>
        <taxon>Euteleostomi</taxon>
        <taxon>Actinopterygii</taxon>
        <taxon>Neopterygii</taxon>
        <taxon>Teleostei</taxon>
        <taxon>Ostariophysi</taxon>
        <taxon>Cypriniformes</taxon>
        <taxon>Cyprinidae</taxon>
        <taxon>Cyprininae</taxon>
        <taxon>Sinocyclocheilus</taxon>
    </lineage>
</organism>